<evidence type="ECO:0000313" key="1">
    <source>
        <dbReference type="EMBL" id="NMH63987.1"/>
    </source>
</evidence>
<dbReference type="Proteomes" id="UP000737113">
    <property type="component" value="Unassembled WGS sequence"/>
</dbReference>
<protein>
    <submittedName>
        <fullName evidence="1">Cation transporter</fullName>
    </submittedName>
</protein>
<dbReference type="AlphaFoldDB" id="A0A972FQP6"/>
<dbReference type="EMBL" id="JAAXYH010000001">
    <property type="protein sequence ID" value="NMH63987.1"/>
    <property type="molecule type" value="Genomic_DNA"/>
</dbReference>
<sequence>MSDLDHRAGVKEASLVVRHLKLEGMNESNKTEVIAAVDQSFGIDSVSYDEKSNILNLAYDATHCDLDGIEDILKTHDVYVAHDWWTHFKEGYYKFVDENVKDNAVREPWSCHKPPSGSGKKR</sequence>
<evidence type="ECO:0000313" key="2">
    <source>
        <dbReference type="Proteomes" id="UP000737113"/>
    </source>
</evidence>
<proteinExistence type="predicted"/>
<accession>A0A972FQP6</accession>
<name>A0A972FQP6_9GAMM</name>
<keyword evidence="2" id="KW-1185">Reference proteome</keyword>
<reference evidence="1" key="1">
    <citation type="submission" date="2020-04" db="EMBL/GenBank/DDBJ databases">
        <title>Description of Shewanella salipaludis sp. nov., isolated from a salt marsh.</title>
        <authorList>
            <person name="Park S."/>
            <person name="Yoon J.-H."/>
        </authorList>
    </citation>
    <scope>NUCLEOTIDE SEQUENCE</scope>
    <source>
        <strain evidence="1">SHSM-M6</strain>
    </source>
</reference>
<gene>
    <name evidence="1" type="ORF">HC757_02185</name>
</gene>
<organism evidence="1 2">
    <name type="scientific">Shewanella salipaludis</name>
    <dbReference type="NCBI Taxonomy" id="2723052"/>
    <lineage>
        <taxon>Bacteria</taxon>
        <taxon>Pseudomonadati</taxon>
        <taxon>Pseudomonadota</taxon>
        <taxon>Gammaproteobacteria</taxon>
        <taxon>Alteromonadales</taxon>
        <taxon>Shewanellaceae</taxon>
        <taxon>Shewanella</taxon>
    </lineage>
</organism>
<comment type="caution">
    <text evidence="1">The sequence shown here is derived from an EMBL/GenBank/DDBJ whole genome shotgun (WGS) entry which is preliminary data.</text>
</comment>
<dbReference type="RefSeq" id="WP_169562647.1">
    <property type="nucleotide sequence ID" value="NZ_JAAXYH010000001.1"/>
</dbReference>